<accession>I8UAG5</accession>
<dbReference type="PATRIC" id="fig|1196324.3.peg.3656"/>
<keyword evidence="1" id="KW-0472">Membrane</keyword>
<evidence type="ECO:0000313" key="3">
    <source>
        <dbReference type="Proteomes" id="UP000004080"/>
    </source>
</evidence>
<feature type="transmembrane region" description="Helical" evidence="1">
    <location>
        <begin position="36"/>
        <end position="58"/>
    </location>
</feature>
<keyword evidence="3" id="KW-1185">Reference proteome</keyword>
<sequence length="70" mass="8188">MSLKRLKLILWVNSILFLSIFITILWKVVADVQQRLLFIGGIAILEISIMYALYKFYASIQNKKKAKRTL</sequence>
<dbReference type="EMBL" id="AKKV01000042">
    <property type="protein sequence ID" value="EIT83935.1"/>
    <property type="molecule type" value="Genomic_DNA"/>
</dbReference>
<dbReference type="RefSeq" id="WP_007203651.1">
    <property type="nucleotide sequence ID" value="NZ_AKKV01000042.1"/>
</dbReference>
<reference evidence="2 3" key="1">
    <citation type="journal article" date="2012" name="J. Bacteriol.">
        <title>Genome of Bacillus macauensis ZFHKF-1, a Long-Chain-Forming Bacterium.</title>
        <authorList>
            <person name="Cai L."/>
            <person name="Zhang T."/>
        </authorList>
    </citation>
    <scope>NUCLEOTIDE SEQUENCE [LARGE SCALE GENOMIC DNA]</scope>
    <source>
        <strain evidence="2 3">ZFHKF-1</strain>
    </source>
</reference>
<dbReference type="STRING" id="1196324.A374_17909"/>
<evidence type="ECO:0000256" key="1">
    <source>
        <dbReference type="SAM" id="Phobius"/>
    </source>
</evidence>
<protein>
    <submittedName>
        <fullName evidence="2">Uncharacterized protein</fullName>
    </submittedName>
</protein>
<organism evidence="2 3">
    <name type="scientific">Fictibacillus macauensis ZFHKF-1</name>
    <dbReference type="NCBI Taxonomy" id="1196324"/>
    <lineage>
        <taxon>Bacteria</taxon>
        <taxon>Bacillati</taxon>
        <taxon>Bacillota</taxon>
        <taxon>Bacilli</taxon>
        <taxon>Bacillales</taxon>
        <taxon>Fictibacillaceae</taxon>
        <taxon>Fictibacillus</taxon>
    </lineage>
</organism>
<dbReference type="AlphaFoldDB" id="I8UAG5"/>
<proteinExistence type="predicted"/>
<gene>
    <name evidence="2" type="ORF">A374_17909</name>
</gene>
<keyword evidence="1" id="KW-1133">Transmembrane helix</keyword>
<name>I8UAG5_9BACL</name>
<evidence type="ECO:0000313" key="2">
    <source>
        <dbReference type="EMBL" id="EIT83935.1"/>
    </source>
</evidence>
<dbReference type="Proteomes" id="UP000004080">
    <property type="component" value="Unassembled WGS sequence"/>
</dbReference>
<feature type="transmembrane region" description="Helical" evidence="1">
    <location>
        <begin position="9"/>
        <end position="30"/>
    </location>
</feature>
<comment type="caution">
    <text evidence="2">The sequence shown here is derived from an EMBL/GenBank/DDBJ whole genome shotgun (WGS) entry which is preliminary data.</text>
</comment>
<keyword evidence="1" id="KW-0812">Transmembrane</keyword>